<feature type="compositionally biased region" description="Low complexity" evidence="1">
    <location>
        <begin position="38"/>
        <end position="53"/>
    </location>
</feature>
<dbReference type="Pfam" id="PF00566">
    <property type="entry name" value="RabGAP-TBC"/>
    <property type="match status" value="1"/>
</dbReference>
<proteinExistence type="predicted"/>
<feature type="domain" description="Rab-GAP TBC" evidence="2">
    <location>
        <begin position="106"/>
        <end position="318"/>
    </location>
</feature>
<dbReference type="Gene3D" id="1.10.472.80">
    <property type="entry name" value="Ypt/Rab-GAP domain of gyp1p, domain 3"/>
    <property type="match status" value="1"/>
</dbReference>
<keyword evidence="4" id="KW-1185">Reference proteome</keyword>
<dbReference type="InParanoid" id="Q22DV1"/>
<dbReference type="PANTHER" id="PTHR47219">
    <property type="entry name" value="RAB GTPASE-ACTIVATING PROTEIN 1-LIKE"/>
    <property type="match status" value="1"/>
</dbReference>
<dbReference type="AlphaFoldDB" id="Q22DV1"/>
<evidence type="ECO:0000313" key="4">
    <source>
        <dbReference type="Proteomes" id="UP000009168"/>
    </source>
</evidence>
<dbReference type="EMBL" id="GG662734">
    <property type="protein sequence ID" value="EAR83454.2"/>
    <property type="molecule type" value="Genomic_DNA"/>
</dbReference>
<dbReference type="Proteomes" id="UP000009168">
    <property type="component" value="Unassembled WGS sequence"/>
</dbReference>
<sequence>MFLKEIFSFKRTPSDDQEKQKRISQSSNYSENGRYMGSVDSSAPSSHASTPMSNNFNKQSINLILGQEDLDSSLKIYTKKEWIQVTKTKNKESTSYSEIKANLRRGIPKSLRPRIWFWLANVKKNQQQYERGIYQRLSSYINPDWDNEIRKDVNRTVVEQEFFQGEDSLGQKQLYKVLNAFSNIDVNGTGYAQGMNVIAATILLTLHDKKNFVNPKKSFGKEQVTNEDIEEWAFWILFYIMQEQNHHKIYQKTMVMRKQLLESLENKIKLECPRVLEALNHHSIDFGLAFDQDFFSIMSYKCPLPLSQFAMDMFLFDGHRALIDIISRIMLINEEEFLECRELDDMLMFLKQKKNEDSWKKSRKSTFILVPFEYLQYENGRQE</sequence>
<dbReference type="OMA" id="EMIIYIR"/>
<protein>
    <submittedName>
        <fullName evidence="3">Rab-GTPase-TBC domain protein</fullName>
    </submittedName>
</protein>
<evidence type="ECO:0000256" key="1">
    <source>
        <dbReference type="SAM" id="MobiDB-lite"/>
    </source>
</evidence>
<dbReference type="PANTHER" id="PTHR47219:SF9">
    <property type="entry name" value="GTPASE ACTIVATING PROTEIN AND CENTROSOME-ASSOCIATED, ISOFORM B"/>
    <property type="match status" value="1"/>
</dbReference>
<reference evidence="4" key="1">
    <citation type="journal article" date="2006" name="PLoS Biol.">
        <title>Macronuclear genome sequence of the ciliate Tetrahymena thermophila, a model eukaryote.</title>
        <authorList>
            <person name="Eisen J.A."/>
            <person name="Coyne R.S."/>
            <person name="Wu M."/>
            <person name="Wu D."/>
            <person name="Thiagarajan M."/>
            <person name="Wortman J.R."/>
            <person name="Badger J.H."/>
            <person name="Ren Q."/>
            <person name="Amedeo P."/>
            <person name="Jones K.M."/>
            <person name="Tallon L.J."/>
            <person name="Delcher A.L."/>
            <person name="Salzberg S.L."/>
            <person name="Silva J.C."/>
            <person name="Haas B.J."/>
            <person name="Majoros W.H."/>
            <person name="Farzad M."/>
            <person name="Carlton J.M."/>
            <person name="Smith R.K. Jr."/>
            <person name="Garg J."/>
            <person name="Pearlman R.E."/>
            <person name="Karrer K.M."/>
            <person name="Sun L."/>
            <person name="Manning G."/>
            <person name="Elde N.C."/>
            <person name="Turkewitz A.P."/>
            <person name="Asai D.J."/>
            <person name="Wilkes D.E."/>
            <person name="Wang Y."/>
            <person name="Cai H."/>
            <person name="Collins K."/>
            <person name="Stewart B.A."/>
            <person name="Lee S.R."/>
            <person name="Wilamowska K."/>
            <person name="Weinberg Z."/>
            <person name="Ruzzo W.L."/>
            <person name="Wloga D."/>
            <person name="Gaertig J."/>
            <person name="Frankel J."/>
            <person name="Tsao C.-C."/>
            <person name="Gorovsky M.A."/>
            <person name="Keeling P.J."/>
            <person name="Waller R.F."/>
            <person name="Patron N.J."/>
            <person name="Cherry J.M."/>
            <person name="Stover N.A."/>
            <person name="Krieger C.J."/>
            <person name="del Toro C."/>
            <person name="Ryder H.F."/>
            <person name="Williamson S.C."/>
            <person name="Barbeau R.A."/>
            <person name="Hamilton E.P."/>
            <person name="Orias E."/>
        </authorList>
    </citation>
    <scope>NUCLEOTIDE SEQUENCE [LARGE SCALE GENOMIC DNA]</scope>
    <source>
        <strain evidence="4">SB210</strain>
    </source>
</reference>
<dbReference type="GO" id="GO:0031267">
    <property type="term" value="F:small GTPase binding"/>
    <property type="evidence" value="ECO:0007669"/>
    <property type="project" value="TreeGrafter"/>
</dbReference>
<organism evidence="3 4">
    <name type="scientific">Tetrahymena thermophila (strain SB210)</name>
    <dbReference type="NCBI Taxonomy" id="312017"/>
    <lineage>
        <taxon>Eukaryota</taxon>
        <taxon>Sar</taxon>
        <taxon>Alveolata</taxon>
        <taxon>Ciliophora</taxon>
        <taxon>Intramacronucleata</taxon>
        <taxon>Oligohymenophorea</taxon>
        <taxon>Hymenostomatida</taxon>
        <taxon>Tetrahymenina</taxon>
        <taxon>Tetrahymenidae</taxon>
        <taxon>Tetrahymena</taxon>
    </lineage>
</organism>
<evidence type="ECO:0000259" key="2">
    <source>
        <dbReference type="PROSITE" id="PS50086"/>
    </source>
</evidence>
<dbReference type="SUPFAM" id="SSF47923">
    <property type="entry name" value="Ypt/Rab-GAP domain of gyp1p"/>
    <property type="match status" value="1"/>
</dbReference>
<dbReference type="SMART" id="SM00164">
    <property type="entry name" value="TBC"/>
    <property type="match status" value="1"/>
</dbReference>
<accession>Q22DV1</accession>
<feature type="region of interest" description="Disordered" evidence="1">
    <location>
        <begin position="11"/>
        <end position="53"/>
    </location>
</feature>
<dbReference type="HOGENOM" id="CLU_722597_0_0_1"/>
<evidence type="ECO:0000313" key="3">
    <source>
        <dbReference type="EMBL" id="EAR83454.2"/>
    </source>
</evidence>
<name>Q22DV1_TETTS</name>
<dbReference type="InterPro" id="IPR035969">
    <property type="entry name" value="Rab-GAP_TBC_sf"/>
</dbReference>
<feature type="compositionally biased region" description="Basic and acidic residues" evidence="1">
    <location>
        <begin position="12"/>
        <end position="21"/>
    </location>
</feature>
<dbReference type="GeneID" id="7842863"/>
<dbReference type="RefSeq" id="XP_001031117.2">
    <property type="nucleotide sequence ID" value="XM_001031117.3"/>
</dbReference>
<dbReference type="Gene3D" id="1.10.8.270">
    <property type="entry name" value="putative rabgap domain of human tbc1 domain family member 14 like domains"/>
    <property type="match status" value="1"/>
</dbReference>
<dbReference type="KEGG" id="tet:TTHERM_00927090"/>
<gene>
    <name evidence="3" type="ORF">TTHERM_00927090</name>
</gene>
<dbReference type="InterPro" id="IPR050302">
    <property type="entry name" value="Rab_GAP_TBC_domain"/>
</dbReference>
<dbReference type="InterPro" id="IPR000195">
    <property type="entry name" value="Rab-GAP-TBC_dom"/>
</dbReference>
<dbReference type="GO" id="GO:0005096">
    <property type="term" value="F:GTPase activator activity"/>
    <property type="evidence" value="ECO:0007669"/>
    <property type="project" value="TreeGrafter"/>
</dbReference>
<dbReference type="PROSITE" id="PS50086">
    <property type="entry name" value="TBC_RABGAP"/>
    <property type="match status" value="1"/>
</dbReference>
<dbReference type="eggNOG" id="KOG1102">
    <property type="taxonomic scope" value="Eukaryota"/>
</dbReference>
<dbReference type="OrthoDB" id="294251at2759"/>